<feature type="signal peptide" evidence="11">
    <location>
        <begin position="1"/>
        <end position="21"/>
    </location>
</feature>
<proteinExistence type="predicted"/>
<reference evidence="13" key="3">
    <citation type="submission" date="2025-09" db="UniProtKB">
        <authorList>
            <consortium name="Ensembl"/>
        </authorList>
    </citation>
    <scope>IDENTIFICATION</scope>
</reference>
<sequence>MLTHCDLVILVVLALSGQGHTGKIYGGHEAAAHSRPYMVHLERMVENGKTVHCGGFLLREDFVMTAAHCNARSYTVLLGLHNYHNRQNAQKILVEKAFLHPDYDSMDYKHDLMLLKLSSNATFNNNVKSIDLADKEDSSPESCITCGWGNFNCEKRLSPTLREVEVTLLNSTSCKKDHSYCSDGPKGPGVGDSGGPLVCEKGKAYGVVSAAYVQTSEGLNVYHYAKIPDYRDWIDCIMENN</sequence>
<comment type="subcellular location">
    <subcellularLocation>
        <location evidence="1">Secreted</location>
        <location evidence="1">Extracellular space</location>
    </subcellularLocation>
</comment>
<dbReference type="InParanoid" id="A0A672YWB8"/>
<dbReference type="CDD" id="cd00190">
    <property type="entry name" value="Tryp_SPc"/>
    <property type="match status" value="1"/>
</dbReference>
<accession>A0A672YWB8</accession>
<dbReference type="PROSITE" id="PS50240">
    <property type="entry name" value="TRYPSIN_DOM"/>
    <property type="match status" value="1"/>
</dbReference>
<dbReference type="SMART" id="SM00020">
    <property type="entry name" value="Tryp_SPc"/>
    <property type="match status" value="1"/>
</dbReference>
<dbReference type="PRINTS" id="PR00722">
    <property type="entry name" value="CHYMOTRYPSIN"/>
</dbReference>
<feature type="chain" id="PRO_5025490670" description="trypsin" evidence="11">
    <location>
        <begin position="22"/>
        <end position="241"/>
    </location>
</feature>
<comment type="catalytic activity">
    <reaction evidence="8">
        <text>Preferential cleavage: Arg-|-Xaa, Lys-|-Xaa.</text>
        <dbReference type="EC" id="3.4.21.4"/>
    </reaction>
</comment>
<dbReference type="GO" id="GO:0004252">
    <property type="term" value="F:serine-type endopeptidase activity"/>
    <property type="evidence" value="ECO:0007669"/>
    <property type="project" value="UniProtKB-EC"/>
</dbReference>
<dbReference type="EC" id="3.4.21.4" evidence="9"/>
<dbReference type="InterPro" id="IPR018114">
    <property type="entry name" value="TRYPSIN_HIS"/>
</dbReference>
<dbReference type="PROSITE" id="PS00134">
    <property type="entry name" value="TRYPSIN_HIS"/>
    <property type="match status" value="1"/>
</dbReference>
<dbReference type="FunCoup" id="A0A672YWB8">
    <property type="interactions" value="6"/>
</dbReference>
<evidence type="ECO:0000256" key="4">
    <source>
        <dbReference type="ARBA" id="ARBA00022801"/>
    </source>
</evidence>
<keyword evidence="14" id="KW-1185">Reference proteome</keyword>
<evidence type="ECO:0000256" key="3">
    <source>
        <dbReference type="ARBA" id="ARBA00022729"/>
    </source>
</evidence>
<dbReference type="InterPro" id="IPR033116">
    <property type="entry name" value="TRYPSIN_SER"/>
</dbReference>
<feature type="domain" description="Peptidase S1" evidence="12">
    <location>
        <begin position="24"/>
        <end position="239"/>
    </location>
</feature>
<keyword evidence="5 10" id="KW-0720">Serine protease</keyword>
<dbReference type="Pfam" id="PF00089">
    <property type="entry name" value="Trypsin"/>
    <property type="match status" value="1"/>
</dbReference>
<keyword evidence="4 10" id="KW-0378">Hydrolase</keyword>
<keyword evidence="2 10" id="KW-0645">Protease</keyword>
<dbReference type="SUPFAM" id="SSF50494">
    <property type="entry name" value="Trypsin-like serine proteases"/>
    <property type="match status" value="1"/>
</dbReference>
<evidence type="ECO:0000256" key="6">
    <source>
        <dbReference type="ARBA" id="ARBA00023145"/>
    </source>
</evidence>
<dbReference type="Proteomes" id="UP000472271">
    <property type="component" value="Chromosome 4"/>
</dbReference>
<evidence type="ECO:0000256" key="10">
    <source>
        <dbReference type="RuleBase" id="RU363034"/>
    </source>
</evidence>
<organism evidence="13 14">
    <name type="scientific">Sphaeramia orbicularis</name>
    <name type="common">orbiculate cardinalfish</name>
    <dbReference type="NCBI Taxonomy" id="375764"/>
    <lineage>
        <taxon>Eukaryota</taxon>
        <taxon>Metazoa</taxon>
        <taxon>Chordata</taxon>
        <taxon>Craniata</taxon>
        <taxon>Vertebrata</taxon>
        <taxon>Euteleostomi</taxon>
        <taxon>Actinopterygii</taxon>
        <taxon>Neopterygii</taxon>
        <taxon>Teleostei</taxon>
        <taxon>Neoteleostei</taxon>
        <taxon>Acanthomorphata</taxon>
        <taxon>Gobiaria</taxon>
        <taxon>Kurtiformes</taxon>
        <taxon>Apogonoidei</taxon>
        <taxon>Apogonidae</taxon>
        <taxon>Apogoninae</taxon>
        <taxon>Sphaeramia</taxon>
    </lineage>
</organism>
<dbReference type="FunFam" id="2.40.10.10:FF:000005">
    <property type="entry name" value="Serine protease 37"/>
    <property type="match status" value="1"/>
</dbReference>
<dbReference type="GO" id="GO:0005576">
    <property type="term" value="C:extracellular region"/>
    <property type="evidence" value="ECO:0007669"/>
    <property type="project" value="UniProtKB-SubCell"/>
</dbReference>
<dbReference type="InterPro" id="IPR001254">
    <property type="entry name" value="Trypsin_dom"/>
</dbReference>
<evidence type="ECO:0000313" key="14">
    <source>
        <dbReference type="Proteomes" id="UP000472271"/>
    </source>
</evidence>
<reference evidence="13" key="1">
    <citation type="submission" date="2019-06" db="EMBL/GenBank/DDBJ databases">
        <authorList>
            <consortium name="Wellcome Sanger Institute Data Sharing"/>
        </authorList>
    </citation>
    <scope>NUCLEOTIDE SEQUENCE [LARGE SCALE GENOMIC DNA]</scope>
</reference>
<gene>
    <name evidence="13" type="primary">LOC115418708</name>
</gene>
<evidence type="ECO:0000256" key="5">
    <source>
        <dbReference type="ARBA" id="ARBA00022825"/>
    </source>
</evidence>
<dbReference type="PANTHER" id="PTHR24271:SF81">
    <property type="entry name" value="GRANZYME B"/>
    <property type="match status" value="1"/>
</dbReference>
<dbReference type="AlphaFoldDB" id="A0A672YWB8"/>
<keyword evidence="7" id="KW-1015">Disulfide bond</keyword>
<dbReference type="Gene3D" id="2.40.10.10">
    <property type="entry name" value="Trypsin-like serine proteases"/>
    <property type="match status" value="2"/>
</dbReference>
<dbReference type="PROSITE" id="PS00135">
    <property type="entry name" value="TRYPSIN_SER"/>
    <property type="match status" value="1"/>
</dbReference>
<evidence type="ECO:0000313" key="13">
    <source>
        <dbReference type="Ensembl" id="ENSSORP00005008996.1"/>
    </source>
</evidence>
<reference evidence="13" key="2">
    <citation type="submission" date="2025-08" db="UniProtKB">
        <authorList>
            <consortium name="Ensembl"/>
        </authorList>
    </citation>
    <scope>IDENTIFICATION</scope>
</reference>
<evidence type="ECO:0000256" key="2">
    <source>
        <dbReference type="ARBA" id="ARBA00022670"/>
    </source>
</evidence>
<evidence type="ECO:0000256" key="1">
    <source>
        <dbReference type="ARBA" id="ARBA00004239"/>
    </source>
</evidence>
<evidence type="ECO:0000259" key="12">
    <source>
        <dbReference type="PROSITE" id="PS50240"/>
    </source>
</evidence>
<evidence type="ECO:0000256" key="9">
    <source>
        <dbReference type="ARBA" id="ARBA00038868"/>
    </source>
</evidence>
<dbReference type="InterPro" id="IPR043504">
    <property type="entry name" value="Peptidase_S1_PA_chymotrypsin"/>
</dbReference>
<evidence type="ECO:0000256" key="11">
    <source>
        <dbReference type="SAM" id="SignalP"/>
    </source>
</evidence>
<evidence type="ECO:0000256" key="8">
    <source>
        <dbReference type="ARBA" id="ARBA00036320"/>
    </source>
</evidence>
<evidence type="ECO:0000256" key="7">
    <source>
        <dbReference type="ARBA" id="ARBA00023157"/>
    </source>
</evidence>
<dbReference type="InterPro" id="IPR009003">
    <property type="entry name" value="Peptidase_S1_PA"/>
</dbReference>
<dbReference type="Ensembl" id="ENSSORT00005009299.1">
    <property type="protein sequence ID" value="ENSSORP00005008996.1"/>
    <property type="gene ID" value="ENSSORG00005004947.1"/>
</dbReference>
<keyword evidence="3 11" id="KW-0732">Signal</keyword>
<name>A0A672YWB8_9TELE</name>
<keyword evidence="6" id="KW-0865">Zymogen</keyword>
<dbReference type="InterPro" id="IPR001314">
    <property type="entry name" value="Peptidase_S1A"/>
</dbReference>
<dbReference type="GO" id="GO:0006508">
    <property type="term" value="P:proteolysis"/>
    <property type="evidence" value="ECO:0007669"/>
    <property type="project" value="UniProtKB-KW"/>
</dbReference>
<dbReference type="PANTHER" id="PTHR24271">
    <property type="entry name" value="KALLIKREIN-RELATED"/>
    <property type="match status" value="1"/>
</dbReference>
<protein>
    <recommendedName>
        <fullName evidence="9">trypsin</fullName>
        <ecNumber evidence="9">3.4.21.4</ecNumber>
    </recommendedName>
</protein>